<keyword evidence="2" id="KW-1185">Reference proteome</keyword>
<evidence type="ECO:0000313" key="1">
    <source>
        <dbReference type="EMBL" id="KAH1129928.1"/>
    </source>
</evidence>
<dbReference type="EMBL" id="JAIQCV010000001">
    <property type="protein sequence ID" value="KAH1129928.1"/>
    <property type="molecule type" value="Genomic_DNA"/>
</dbReference>
<proteinExistence type="predicted"/>
<name>A0A9D3WK65_9ROSI</name>
<accession>A0A9D3WK65</accession>
<sequence>TCWRSKISENGTKGKVLQNPHLEIMIPPIVYKIRNSIQWYCDIHLLRRTPRFNIARGIVISTYWYHDTIFVRGTNLDKKGSLCLPGPPITQGPSKGIFGNKKSLEDTLKQPKLAEEERETHFLDD</sequence>
<reference evidence="1 2" key="1">
    <citation type="journal article" date="2021" name="Plant Biotechnol. J.">
        <title>Multi-omics assisted identification of the key and species-specific regulatory components of drought-tolerant mechanisms in Gossypium stocksii.</title>
        <authorList>
            <person name="Yu D."/>
            <person name="Ke L."/>
            <person name="Zhang D."/>
            <person name="Wu Y."/>
            <person name="Sun Y."/>
            <person name="Mei J."/>
            <person name="Sun J."/>
            <person name="Sun Y."/>
        </authorList>
    </citation>
    <scope>NUCLEOTIDE SEQUENCE [LARGE SCALE GENOMIC DNA]</scope>
    <source>
        <strain evidence="2">cv. E1</strain>
        <tissue evidence="1">Leaf</tissue>
    </source>
</reference>
<comment type="caution">
    <text evidence="1">The sequence shown here is derived from an EMBL/GenBank/DDBJ whole genome shotgun (WGS) entry which is preliminary data.</text>
</comment>
<organism evidence="1 2">
    <name type="scientific">Gossypium stocksii</name>
    <dbReference type="NCBI Taxonomy" id="47602"/>
    <lineage>
        <taxon>Eukaryota</taxon>
        <taxon>Viridiplantae</taxon>
        <taxon>Streptophyta</taxon>
        <taxon>Embryophyta</taxon>
        <taxon>Tracheophyta</taxon>
        <taxon>Spermatophyta</taxon>
        <taxon>Magnoliopsida</taxon>
        <taxon>eudicotyledons</taxon>
        <taxon>Gunneridae</taxon>
        <taxon>Pentapetalae</taxon>
        <taxon>rosids</taxon>
        <taxon>malvids</taxon>
        <taxon>Malvales</taxon>
        <taxon>Malvaceae</taxon>
        <taxon>Malvoideae</taxon>
        <taxon>Gossypium</taxon>
    </lineage>
</organism>
<protein>
    <submittedName>
        <fullName evidence="1">Uncharacterized protein</fullName>
    </submittedName>
</protein>
<dbReference type="AlphaFoldDB" id="A0A9D3WK65"/>
<feature type="non-terminal residue" evidence="1">
    <location>
        <position position="1"/>
    </location>
</feature>
<dbReference type="Proteomes" id="UP000828251">
    <property type="component" value="Unassembled WGS sequence"/>
</dbReference>
<gene>
    <name evidence="1" type="ORF">J1N35_001306</name>
</gene>
<evidence type="ECO:0000313" key="2">
    <source>
        <dbReference type="Proteomes" id="UP000828251"/>
    </source>
</evidence>